<dbReference type="Pfam" id="PF13423">
    <property type="entry name" value="UCH_1"/>
    <property type="match status" value="1"/>
</dbReference>
<dbReference type="FunFam" id="3.30.420.10:FF:000011">
    <property type="entry name" value="PAN2-PAN3 deadenylation complex catalytic subunit PAN2"/>
    <property type="match status" value="1"/>
</dbReference>
<dbReference type="OrthoDB" id="16516at2759"/>
<dbReference type="InterPro" id="IPR013520">
    <property type="entry name" value="Ribonucl_H"/>
</dbReference>
<organism evidence="10">
    <name type="scientific">Sipha flava</name>
    <name type="common">yellow sugarcane aphid</name>
    <dbReference type="NCBI Taxonomy" id="143950"/>
    <lineage>
        <taxon>Eukaryota</taxon>
        <taxon>Metazoa</taxon>
        <taxon>Ecdysozoa</taxon>
        <taxon>Arthropoda</taxon>
        <taxon>Hexapoda</taxon>
        <taxon>Insecta</taxon>
        <taxon>Pterygota</taxon>
        <taxon>Neoptera</taxon>
        <taxon>Paraneoptera</taxon>
        <taxon>Hemiptera</taxon>
        <taxon>Sternorrhyncha</taxon>
        <taxon>Aphidomorpha</taxon>
        <taxon>Aphidoidea</taxon>
        <taxon>Aphididae</taxon>
        <taxon>Sipha</taxon>
    </lineage>
</organism>
<dbReference type="Pfam" id="PF00929">
    <property type="entry name" value="RNase_T"/>
    <property type="match status" value="1"/>
</dbReference>
<sequence>MYISQMPNKIFKYNCNKDFWQQQMDILVKQAVTKSGDQKTAPSTPTSFNKPCRYGTNCTRHSCRFMHPGQTPTVPETNSAISLSQLYYSHSWLPLRIKADLQPDGELTLIKYDDEEIDSKSSSSIYDLHAVVCYIHEDRKNLVSIVNVGQKDHEHISASNPSPQWYIFNDVSVSPVIGQEAVWFSLDWKVPCVLYWVSRNNTVTSDIENEISNPVITAKVFTESVCLNSSSNSNDVILPDQIPKSGELVAIDAEFVTLNQEESELRSDGRLATIKPVQMAVARISCIRGEGQHEGKPFIDDYISTQEQVVDYLTKFSGINPGDLDISKSSKNLTTLKSTYMKLRYLVDNGIKFIGHGLYNDFRMINLMVSPEQVIDTVALFRLPHQRNVSLRFLAWHFLGNKIQSLTHDSVEDARAALQLYQCYKKLEADGTLQAKLEELYKCGKEMHWTVPGE</sequence>
<dbReference type="PANTHER" id="PTHR15728">
    <property type="entry name" value="DEADENYLATION COMPLEX CATALYTIC SUBUNIT PAN2"/>
    <property type="match status" value="1"/>
</dbReference>
<dbReference type="GO" id="GO:0006397">
    <property type="term" value="P:mRNA processing"/>
    <property type="evidence" value="ECO:0007669"/>
    <property type="project" value="UniProtKB-KW"/>
</dbReference>
<dbReference type="EMBL" id="GGMS01017747">
    <property type="protein sequence ID" value="MBY86950.1"/>
    <property type="molecule type" value="Transcribed_RNA"/>
</dbReference>
<evidence type="ECO:0000256" key="2">
    <source>
        <dbReference type="ARBA" id="ARBA00022490"/>
    </source>
</evidence>
<keyword evidence="5" id="KW-0479">Metal-binding</keyword>
<evidence type="ECO:0000256" key="8">
    <source>
        <dbReference type="ARBA" id="ARBA00023242"/>
    </source>
</evidence>
<dbReference type="InterPro" id="IPR028881">
    <property type="entry name" value="PAN2_UCH_dom"/>
</dbReference>
<gene>
    <name evidence="10" type="primary">Pan2</name>
    <name evidence="10" type="ORF">g.180171</name>
</gene>
<dbReference type="GO" id="GO:0004535">
    <property type="term" value="F:poly(A)-specific ribonuclease activity"/>
    <property type="evidence" value="ECO:0007669"/>
    <property type="project" value="UniProtKB-EC"/>
</dbReference>
<evidence type="ECO:0000256" key="7">
    <source>
        <dbReference type="ARBA" id="ARBA00022839"/>
    </source>
</evidence>
<dbReference type="Gene3D" id="3.90.70.10">
    <property type="entry name" value="Cysteine proteinases"/>
    <property type="match status" value="1"/>
</dbReference>
<evidence type="ECO:0000313" key="10">
    <source>
        <dbReference type="EMBL" id="MBY86950.1"/>
    </source>
</evidence>
<dbReference type="SUPFAM" id="SSF53098">
    <property type="entry name" value="Ribonuclease H-like"/>
    <property type="match status" value="1"/>
</dbReference>
<dbReference type="CDD" id="cd06143">
    <property type="entry name" value="PAN2_exo"/>
    <property type="match status" value="1"/>
</dbReference>
<keyword evidence="3" id="KW-0507">mRNA processing</keyword>
<accession>A0A2S2RB83</accession>
<keyword evidence="8" id="KW-0539">Nucleus</keyword>
<proteinExistence type="predicted"/>
<evidence type="ECO:0000256" key="3">
    <source>
        <dbReference type="ARBA" id="ARBA00022664"/>
    </source>
</evidence>
<dbReference type="GO" id="GO:0003676">
    <property type="term" value="F:nucleic acid binding"/>
    <property type="evidence" value="ECO:0007669"/>
    <property type="project" value="InterPro"/>
</dbReference>
<keyword evidence="7" id="KW-0269">Exonuclease</keyword>
<comment type="catalytic activity">
    <reaction evidence="1">
        <text>Exonucleolytic cleavage of poly(A) to 5'-AMP.</text>
        <dbReference type="EC" id="3.1.13.4"/>
    </reaction>
</comment>
<feature type="domain" description="Exonuclease" evidence="9">
    <location>
        <begin position="247"/>
        <end position="430"/>
    </location>
</feature>
<dbReference type="AlphaFoldDB" id="A0A2S2RB83"/>
<reference evidence="10" key="1">
    <citation type="submission" date="2018-04" db="EMBL/GenBank/DDBJ databases">
        <title>Transcriptome assembly of Sipha flava.</title>
        <authorList>
            <person name="Scully E.D."/>
            <person name="Geib S.M."/>
            <person name="Palmer N.A."/>
            <person name="Koch K."/>
            <person name="Bradshaw J."/>
            <person name="Heng-Moss T."/>
            <person name="Sarath G."/>
        </authorList>
    </citation>
    <scope>NUCLEOTIDE SEQUENCE</scope>
</reference>
<evidence type="ECO:0000256" key="6">
    <source>
        <dbReference type="ARBA" id="ARBA00022801"/>
    </source>
</evidence>
<dbReference type="Gene3D" id="4.10.1000.40">
    <property type="match status" value="1"/>
</dbReference>
<keyword evidence="6" id="KW-0378">Hydrolase</keyword>
<name>A0A2S2RB83_9HEMI</name>
<dbReference type="InterPro" id="IPR036397">
    <property type="entry name" value="RNaseH_sf"/>
</dbReference>
<dbReference type="GO" id="GO:0046872">
    <property type="term" value="F:metal ion binding"/>
    <property type="evidence" value="ECO:0007669"/>
    <property type="project" value="UniProtKB-KW"/>
</dbReference>
<dbReference type="SMART" id="SM00479">
    <property type="entry name" value="EXOIII"/>
    <property type="match status" value="1"/>
</dbReference>
<dbReference type="GO" id="GO:0000932">
    <property type="term" value="C:P-body"/>
    <property type="evidence" value="ECO:0007669"/>
    <property type="project" value="TreeGrafter"/>
</dbReference>
<dbReference type="InterPro" id="IPR012337">
    <property type="entry name" value="RNaseH-like_sf"/>
</dbReference>
<dbReference type="PANTHER" id="PTHR15728:SF0">
    <property type="entry name" value="PAN2-PAN3 DEADENYLATION COMPLEX CATALYTIC SUBUNIT PAN2"/>
    <property type="match status" value="1"/>
</dbReference>
<keyword evidence="4" id="KW-0540">Nuclease</keyword>
<protein>
    <submittedName>
        <fullName evidence="10">PAB-dependent poly(A)-specific ribonuclease subunit 2</fullName>
    </submittedName>
</protein>
<evidence type="ECO:0000256" key="5">
    <source>
        <dbReference type="ARBA" id="ARBA00022723"/>
    </source>
</evidence>
<evidence type="ECO:0000259" key="9">
    <source>
        <dbReference type="SMART" id="SM00479"/>
    </source>
</evidence>
<evidence type="ECO:0000256" key="4">
    <source>
        <dbReference type="ARBA" id="ARBA00022722"/>
    </source>
</evidence>
<dbReference type="GO" id="GO:0000289">
    <property type="term" value="P:nuclear-transcribed mRNA poly(A) tail shortening"/>
    <property type="evidence" value="ECO:0007669"/>
    <property type="project" value="TreeGrafter"/>
</dbReference>
<evidence type="ECO:0000256" key="1">
    <source>
        <dbReference type="ARBA" id="ARBA00001663"/>
    </source>
</evidence>
<dbReference type="GO" id="GO:0031251">
    <property type="term" value="C:PAN complex"/>
    <property type="evidence" value="ECO:0007669"/>
    <property type="project" value="TreeGrafter"/>
</dbReference>
<keyword evidence="2" id="KW-0963">Cytoplasm</keyword>
<dbReference type="Gene3D" id="3.30.420.10">
    <property type="entry name" value="Ribonuclease H-like superfamily/Ribonuclease H"/>
    <property type="match status" value="1"/>
</dbReference>
<dbReference type="InterPro" id="IPR050785">
    <property type="entry name" value="PAN2-PAN3_catalytic_subunit"/>
</dbReference>